<proteinExistence type="predicted"/>
<organism evidence="3 4">
    <name type="scientific">Marasmius oreades</name>
    <name type="common">fairy-ring Marasmius</name>
    <dbReference type="NCBI Taxonomy" id="181124"/>
    <lineage>
        <taxon>Eukaryota</taxon>
        <taxon>Fungi</taxon>
        <taxon>Dikarya</taxon>
        <taxon>Basidiomycota</taxon>
        <taxon>Agaricomycotina</taxon>
        <taxon>Agaricomycetes</taxon>
        <taxon>Agaricomycetidae</taxon>
        <taxon>Agaricales</taxon>
        <taxon>Marasmiineae</taxon>
        <taxon>Marasmiaceae</taxon>
        <taxon>Marasmius</taxon>
    </lineage>
</organism>
<feature type="region of interest" description="Disordered" evidence="1">
    <location>
        <begin position="100"/>
        <end position="127"/>
    </location>
</feature>
<dbReference type="AlphaFoldDB" id="A0A9P7RNE1"/>
<dbReference type="KEGG" id="more:E1B28_002311"/>
<evidence type="ECO:0000313" key="4">
    <source>
        <dbReference type="Proteomes" id="UP001049176"/>
    </source>
</evidence>
<dbReference type="EMBL" id="CM032190">
    <property type="protein sequence ID" value="KAG7086350.1"/>
    <property type="molecule type" value="Genomic_DNA"/>
</dbReference>
<evidence type="ECO:0000256" key="1">
    <source>
        <dbReference type="SAM" id="MobiDB-lite"/>
    </source>
</evidence>
<dbReference type="GeneID" id="66071387"/>
<accession>A0A9P7RNE1</accession>
<feature type="region of interest" description="Disordered" evidence="1">
    <location>
        <begin position="174"/>
        <end position="198"/>
    </location>
</feature>
<dbReference type="Pfam" id="PF20236">
    <property type="entry name" value="DUF6593"/>
    <property type="match status" value="1"/>
</dbReference>
<feature type="domain" description="DUF6593" evidence="2">
    <location>
        <begin position="204"/>
        <end position="326"/>
    </location>
</feature>
<dbReference type="InterPro" id="IPR046528">
    <property type="entry name" value="DUF6593"/>
</dbReference>
<comment type="caution">
    <text evidence="3">The sequence shown here is derived from an EMBL/GenBank/DDBJ whole genome shotgun (WGS) entry which is preliminary data.</text>
</comment>
<keyword evidence="4" id="KW-1185">Reference proteome</keyword>
<evidence type="ECO:0000313" key="3">
    <source>
        <dbReference type="EMBL" id="KAG7086350.1"/>
    </source>
</evidence>
<dbReference type="RefSeq" id="XP_043002821.1">
    <property type="nucleotide sequence ID" value="XM_043159222.1"/>
</dbReference>
<dbReference type="Proteomes" id="UP001049176">
    <property type="component" value="Chromosome 10"/>
</dbReference>
<reference evidence="3" key="1">
    <citation type="journal article" date="2021" name="Genome Biol. Evol.">
        <title>The assembled and annotated genome of the fairy-ring fungus Marasmius oreades.</title>
        <authorList>
            <person name="Hiltunen M."/>
            <person name="Ament-Velasquez S.L."/>
            <person name="Johannesson H."/>
        </authorList>
    </citation>
    <scope>NUCLEOTIDE SEQUENCE</scope>
    <source>
        <strain evidence="3">03SP1</strain>
    </source>
</reference>
<sequence length="339" mass="38038">MKNETIDVQRNLGLVNVHSALAAHLPIDAIHVFKTPPFSAHSCHGSSTTTMKLYQTTSWAWNAMTNNTYYDDHTHNHIVYKVHTPFKFSNRTTTITKTRESEHEHVLPPLNQPQPAHAGSAYEPGGESYNLVELHTDSSGLKRRKSEVGSLTASIDVDRKSVDVDDVDVDDHQTLVNGESGVATSSSTSLGVGPSSSSGSPRIFEYLAQIDWRLFSSSKFRLGDGQEIEAKAFFRKQGWGPYGRHRVFTAKDGREYKWYLRYWHSELALNNEEKTPVAKFNRRSIHKSLFGKPSSGSAYLEIFPAGEHMVDEIFVTFIYIEKLRKEKERAARPKGGGGP</sequence>
<name>A0A9P7RNE1_9AGAR</name>
<evidence type="ECO:0000259" key="2">
    <source>
        <dbReference type="Pfam" id="PF20236"/>
    </source>
</evidence>
<gene>
    <name evidence="3" type="ORF">E1B28_002311</name>
</gene>
<protein>
    <recommendedName>
        <fullName evidence="2">DUF6593 domain-containing protein</fullName>
    </recommendedName>
</protein>
<feature type="compositionally biased region" description="Low complexity" evidence="1">
    <location>
        <begin position="185"/>
        <end position="198"/>
    </location>
</feature>
<dbReference type="OrthoDB" id="3360976at2759"/>